<keyword evidence="2" id="KW-1185">Reference proteome</keyword>
<gene>
    <name evidence="1" type="ORF">CGE01nite_23190</name>
</gene>
<accession>A0A4Y3KQA2</accession>
<organism evidence="1 2">
    <name type="scientific">Cellulomonas gelida</name>
    <dbReference type="NCBI Taxonomy" id="1712"/>
    <lineage>
        <taxon>Bacteria</taxon>
        <taxon>Bacillati</taxon>
        <taxon>Actinomycetota</taxon>
        <taxon>Actinomycetes</taxon>
        <taxon>Micrococcales</taxon>
        <taxon>Cellulomonadaceae</taxon>
        <taxon>Cellulomonas</taxon>
    </lineage>
</organism>
<dbReference type="AlphaFoldDB" id="A0A4Y3KQA2"/>
<dbReference type="Proteomes" id="UP000320461">
    <property type="component" value="Unassembled WGS sequence"/>
</dbReference>
<evidence type="ECO:0000313" key="2">
    <source>
        <dbReference type="Proteomes" id="UP000320461"/>
    </source>
</evidence>
<protein>
    <submittedName>
        <fullName evidence="1">Uncharacterized protein</fullName>
    </submittedName>
</protein>
<comment type="caution">
    <text evidence="1">The sequence shown here is derived from an EMBL/GenBank/DDBJ whole genome shotgun (WGS) entry which is preliminary data.</text>
</comment>
<proteinExistence type="predicted"/>
<name>A0A4Y3KQA2_9CELL</name>
<sequence>MPLMLTGGFHAAEAPALQRAIIQALGTDRARGVPVQAELEIVRGRGENLAVVWRNAIVGFVPADEVDALAGQLPPAGAREVTVVDGSVFPVVHEPPRAGDDKHGVLWRIWVGRVPDEIPPVPDGLDHLDVPEPKILGIPVNRLRDAP</sequence>
<evidence type="ECO:0000313" key="1">
    <source>
        <dbReference type="EMBL" id="GEA85068.1"/>
    </source>
</evidence>
<reference evidence="1 2" key="1">
    <citation type="submission" date="2019-06" db="EMBL/GenBank/DDBJ databases">
        <title>Whole genome shotgun sequence of Cellulomonas gelida NBRC 3748.</title>
        <authorList>
            <person name="Hosoyama A."/>
            <person name="Uohara A."/>
            <person name="Ohji S."/>
            <person name="Ichikawa N."/>
        </authorList>
    </citation>
    <scope>NUCLEOTIDE SEQUENCE [LARGE SCALE GENOMIC DNA]</scope>
    <source>
        <strain evidence="1 2">NBRC 3748</strain>
    </source>
</reference>
<dbReference type="EMBL" id="BJLQ01000025">
    <property type="protein sequence ID" value="GEA85068.1"/>
    <property type="molecule type" value="Genomic_DNA"/>
</dbReference>